<dbReference type="Proteomes" id="UP000516173">
    <property type="component" value="Chromosome"/>
</dbReference>
<keyword evidence="6" id="KW-0732">Signal</keyword>
<keyword evidence="2" id="KW-0719">Serine esterase</keyword>
<organism evidence="7 8">
    <name type="scientific">Nocardia wallacei</name>
    <dbReference type="NCBI Taxonomy" id="480035"/>
    <lineage>
        <taxon>Bacteria</taxon>
        <taxon>Bacillati</taxon>
        <taxon>Actinomycetota</taxon>
        <taxon>Actinomycetes</taxon>
        <taxon>Mycobacteriales</taxon>
        <taxon>Nocardiaceae</taxon>
        <taxon>Nocardia</taxon>
    </lineage>
</organism>
<protein>
    <recommendedName>
        <fullName evidence="9">Cutinase</fullName>
    </recommendedName>
</protein>
<evidence type="ECO:0000256" key="1">
    <source>
        <dbReference type="ARBA" id="ARBA00007534"/>
    </source>
</evidence>
<dbReference type="PANTHER" id="PTHR33630">
    <property type="entry name" value="CUTINASE RV1984C-RELATED-RELATED"/>
    <property type="match status" value="1"/>
</dbReference>
<keyword evidence="8" id="KW-1185">Reference proteome</keyword>
<keyword evidence="4" id="KW-1015">Disulfide bond</keyword>
<evidence type="ECO:0000256" key="4">
    <source>
        <dbReference type="ARBA" id="ARBA00023157"/>
    </source>
</evidence>
<feature type="compositionally biased region" description="Low complexity" evidence="5">
    <location>
        <begin position="503"/>
        <end position="512"/>
    </location>
</feature>
<dbReference type="InterPro" id="IPR000675">
    <property type="entry name" value="Cutinase/axe"/>
</dbReference>
<feature type="signal peptide" evidence="6">
    <location>
        <begin position="1"/>
        <end position="31"/>
    </location>
</feature>
<evidence type="ECO:0000313" key="8">
    <source>
        <dbReference type="Proteomes" id="UP000516173"/>
    </source>
</evidence>
<keyword evidence="3" id="KW-0378">Hydrolase</keyword>
<dbReference type="KEGG" id="nwl:NWFMUON74_29570"/>
<proteinExistence type="inferred from homology"/>
<dbReference type="AlphaFoldDB" id="A0A7G1KJ05"/>
<evidence type="ECO:0000256" key="6">
    <source>
        <dbReference type="SAM" id="SignalP"/>
    </source>
</evidence>
<gene>
    <name evidence="7" type="ORF">NWFMUON74_29570</name>
</gene>
<comment type="similarity">
    <text evidence="1">Belongs to the cutinase family.</text>
</comment>
<evidence type="ECO:0000256" key="2">
    <source>
        <dbReference type="ARBA" id="ARBA00022487"/>
    </source>
</evidence>
<accession>A0A7G1KJ05</accession>
<dbReference type="GO" id="GO:0052689">
    <property type="term" value="F:carboxylic ester hydrolase activity"/>
    <property type="evidence" value="ECO:0007669"/>
    <property type="project" value="UniProtKB-KW"/>
</dbReference>
<evidence type="ECO:0000313" key="7">
    <source>
        <dbReference type="EMBL" id="BCK55185.1"/>
    </source>
</evidence>
<evidence type="ECO:0000256" key="5">
    <source>
        <dbReference type="SAM" id="MobiDB-lite"/>
    </source>
</evidence>
<reference evidence="7 8" key="1">
    <citation type="submission" date="2020-08" db="EMBL/GenBank/DDBJ databases">
        <title>Genome Sequencing of Nocardia wallacei strain FMUON74 and assembly.</title>
        <authorList>
            <person name="Toyokawa M."/>
            <person name="Uesaka K."/>
        </authorList>
    </citation>
    <scope>NUCLEOTIDE SEQUENCE [LARGE SCALE GENOMIC DNA]</scope>
    <source>
        <strain evidence="7 8">FMUON74</strain>
    </source>
</reference>
<dbReference type="SUPFAM" id="SSF53474">
    <property type="entry name" value="alpha/beta-Hydrolases"/>
    <property type="match status" value="1"/>
</dbReference>
<feature type="compositionally biased region" description="Polar residues" evidence="5">
    <location>
        <begin position="520"/>
        <end position="537"/>
    </location>
</feature>
<dbReference type="InterPro" id="IPR029058">
    <property type="entry name" value="AB_hydrolase_fold"/>
</dbReference>
<evidence type="ECO:0008006" key="9">
    <source>
        <dbReference type="Google" id="ProtNLM"/>
    </source>
</evidence>
<feature type="chain" id="PRO_5028994037" description="Cutinase" evidence="6">
    <location>
        <begin position="32"/>
        <end position="537"/>
    </location>
</feature>
<name>A0A7G1KJ05_9NOCA</name>
<dbReference type="Gene3D" id="3.40.50.1820">
    <property type="entry name" value="alpha/beta hydrolase"/>
    <property type="match status" value="1"/>
</dbReference>
<dbReference type="EMBL" id="AP023396">
    <property type="protein sequence ID" value="BCK55185.1"/>
    <property type="molecule type" value="Genomic_DNA"/>
</dbReference>
<feature type="region of interest" description="Disordered" evidence="5">
    <location>
        <begin position="470"/>
        <end position="537"/>
    </location>
</feature>
<dbReference type="PANTHER" id="PTHR33630:SF9">
    <property type="entry name" value="CUTINASE 4"/>
    <property type="match status" value="1"/>
</dbReference>
<dbReference type="Pfam" id="PF01083">
    <property type="entry name" value="Cutinase"/>
    <property type="match status" value="1"/>
</dbReference>
<dbReference type="SMART" id="SM01110">
    <property type="entry name" value="Cutinase"/>
    <property type="match status" value="1"/>
</dbReference>
<evidence type="ECO:0000256" key="3">
    <source>
        <dbReference type="ARBA" id="ARBA00022801"/>
    </source>
</evidence>
<sequence>MLATRTTWSMPAAVALAVAVVTSIGAAPAPAQPPGPTTDIAIETCPTLYALGIQGTGESSPDAAPTTDTGMLSTVFLPMMARAADRGLVERAYVPYESGFGGAVPGGVAPYSESLAGGLSRLREMARRIAQRCAQTRFAVVGYSQGAHVASLFAQEVGAGRGVLSPAQVAAVALFADPTRSPGAPLFPGAPGKDTPDAAPGTTGAQVTALRVLPQEPATGGGIGPERDRAADFGALTGRVASFCAAGDLACDAPAGAPILRAVTNIAGQSRLSGGDPIAALVSISQALAFTSIKTAGTVVTSDLRGGAPASLSYEPRQSISQRIAEASDPRSRIALADPMRAMFRMGAIGLNAVGTVVRSVLDPAAIGELARAALSNPPVALVLLATKLTGAVTQLVPPTTVSRLVTEAYDAVVQNITDNRELLDAATWVRYWDTVQRHGAYATAAVDASGDAPVRFVADWFAAAARDLAGSNGVPQPPKGTSNSAITGILRPPPGASSTPNSSGTGQFPFGTGPGGVPTASTTAGTADNNYPFSTN</sequence>